<dbReference type="SUPFAM" id="SSF53300">
    <property type="entry name" value="vWA-like"/>
    <property type="match status" value="1"/>
</dbReference>
<evidence type="ECO:0000259" key="10">
    <source>
        <dbReference type="PROSITE" id="PS50234"/>
    </source>
</evidence>
<dbReference type="SMART" id="SM00327">
    <property type="entry name" value="VWA"/>
    <property type="match status" value="1"/>
</dbReference>
<dbReference type="PROSITE" id="PS50234">
    <property type="entry name" value="VWFA"/>
    <property type="match status" value="1"/>
</dbReference>
<keyword evidence="5 9" id="KW-0732">Signal</keyword>
<protein>
    <submittedName>
        <fullName evidence="12">Inter-alpha-trypsin inhibitor heavy chain H4</fullName>
    </submittedName>
</protein>
<dbReference type="InterPro" id="IPR002035">
    <property type="entry name" value="VWF_A"/>
</dbReference>
<dbReference type="PROSITE" id="PS51468">
    <property type="entry name" value="VIT"/>
    <property type="match status" value="1"/>
</dbReference>
<proteinExistence type="inferred from homology"/>
<feature type="region of interest" description="Disordered" evidence="8">
    <location>
        <begin position="581"/>
        <end position="608"/>
    </location>
</feature>
<accession>A0A9W7WDF6</accession>
<evidence type="ECO:0000256" key="9">
    <source>
        <dbReference type="SAM" id="SignalP"/>
    </source>
</evidence>
<feature type="domain" description="VIT" evidence="11">
    <location>
        <begin position="14"/>
        <end position="143"/>
    </location>
</feature>
<keyword evidence="7" id="KW-0325">Glycoprotein</keyword>
<dbReference type="Gene3D" id="3.40.50.410">
    <property type="entry name" value="von Willebrand factor, type A domain"/>
    <property type="match status" value="1"/>
</dbReference>
<dbReference type="GO" id="GO:0004867">
    <property type="term" value="F:serine-type endopeptidase inhibitor activity"/>
    <property type="evidence" value="ECO:0007669"/>
    <property type="project" value="UniProtKB-KW"/>
</dbReference>
<organism evidence="12 13">
    <name type="scientific">Triplophysa rosa</name>
    <name type="common">Cave loach</name>
    <dbReference type="NCBI Taxonomy" id="992332"/>
    <lineage>
        <taxon>Eukaryota</taxon>
        <taxon>Metazoa</taxon>
        <taxon>Chordata</taxon>
        <taxon>Craniata</taxon>
        <taxon>Vertebrata</taxon>
        <taxon>Euteleostomi</taxon>
        <taxon>Actinopterygii</taxon>
        <taxon>Neopterygii</taxon>
        <taxon>Teleostei</taxon>
        <taxon>Ostariophysi</taxon>
        <taxon>Cypriniformes</taxon>
        <taxon>Nemacheilidae</taxon>
        <taxon>Triplophysa</taxon>
    </lineage>
</organism>
<evidence type="ECO:0000256" key="2">
    <source>
        <dbReference type="ARBA" id="ARBA00010158"/>
    </source>
</evidence>
<evidence type="ECO:0000256" key="1">
    <source>
        <dbReference type="ARBA" id="ARBA00004613"/>
    </source>
</evidence>
<evidence type="ECO:0000259" key="11">
    <source>
        <dbReference type="PROSITE" id="PS51468"/>
    </source>
</evidence>
<keyword evidence="4" id="KW-0646">Protease inhibitor</keyword>
<name>A0A9W7WDF6_TRIRA</name>
<feature type="signal peptide" evidence="9">
    <location>
        <begin position="1"/>
        <end position="19"/>
    </location>
</feature>
<evidence type="ECO:0000256" key="3">
    <source>
        <dbReference type="ARBA" id="ARBA00022525"/>
    </source>
</evidence>
<comment type="similarity">
    <text evidence="2">Belongs to the ITIH family.</text>
</comment>
<dbReference type="Proteomes" id="UP001059041">
    <property type="component" value="Linkage Group LG20"/>
</dbReference>
<keyword evidence="3" id="KW-0964">Secreted</keyword>
<dbReference type="PANTHER" id="PTHR10338:SF119">
    <property type="entry name" value="INTER-ALPHA-TRYPSIN INHIBITOR HEAVY CHAIN H4"/>
    <property type="match status" value="1"/>
</dbReference>
<evidence type="ECO:0000256" key="4">
    <source>
        <dbReference type="ARBA" id="ARBA00022690"/>
    </source>
</evidence>
<evidence type="ECO:0000256" key="5">
    <source>
        <dbReference type="ARBA" id="ARBA00022729"/>
    </source>
</evidence>
<dbReference type="Pfam" id="PF00092">
    <property type="entry name" value="VWA"/>
    <property type="match status" value="1"/>
</dbReference>
<evidence type="ECO:0000313" key="12">
    <source>
        <dbReference type="EMBL" id="KAI7794929.1"/>
    </source>
</evidence>
<evidence type="ECO:0000313" key="13">
    <source>
        <dbReference type="Proteomes" id="UP001059041"/>
    </source>
</evidence>
<comment type="caution">
    <text evidence="12">The sequence shown here is derived from an EMBL/GenBank/DDBJ whole genome shotgun (WGS) entry which is preliminary data.</text>
</comment>
<dbReference type="EMBL" id="JAFHDT010000020">
    <property type="protein sequence ID" value="KAI7794929.1"/>
    <property type="molecule type" value="Genomic_DNA"/>
</dbReference>
<comment type="subcellular location">
    <subcellularLocation>
        <location evidence="1">Secreted</location>
    </subcellularLocation>
</comment>
<gene>
    <name evidence="12" type="ORF">IRJ41_004518</name>
</gene>
<dbReference type="SMART" id="SM00609">
    <property type="entry name" value="VIT"/>
    <property type="match status" value="1"/>
</dbReference>
<feature type="chain" id="PRO_5040759894" evidence="9">
    <location>
        <begin position="20"/>
        <end position="909"/>
    </location>
</feature>
<dbReference type="AlphaFoldDB" id="A0A9W7WDF6"/>
<dbReference type="Pfam" id="PF08487">
    <property type="entry name" value="VIT"/>
    <property type="match status" value="1"/>
</dbReference>
<keyword evidence="6" id="KW-0722">Serine protease inhibitor</keyword>
<dbReference type="InterPro" id="IPR050934">
    <property type="entry name" value="ITIH"/>
</dbReference>
<feature type="compositionally biased region" description="Basic and acidic residues" evidence="8">
    <location>
        <begin position="587"/>
        <end position="598"/>
    </location>
</feature>
<feature type="domain" description="VWFA" evidence="10">
    <location>
        <begin position="269"/>
        <end position="447"/>
    </location>
</feature>
<keyword evidence="13" id="KW-1185">Reference proteome</keyword>
<sequence>MDRAFTLILMGCFLISVSSAPVKKTQNVDIYSFHISSTVTSRYATTTITSRVANKLNKSQEILFEVKIPKNAFISKFRMIIEGKSYDGVVKEKAEAQQQYTQAVSRGQSAGLIKSVGRTLEEFKTSVTVAALSKVTFELTYEELLKRRLGKYELLINAQPMQTVADFKMDVHIHEKTGISFLEVKGDLSTDDLANAIKTTRADKDAWVTFYPTRDQQTKCKTCDETGLNGDLLITYDVQRQNPNGEMTVSNGYFVHSFAPSDVSRIPKNVVFIIDRSGSMHGRKMEQTRSALLRILSDLGENDHFGLITFDSKIDLWKRELLKATQANLEDAKAFAKKITDRGATDINAAVLEGVNMIKQHPREGTTSILILLTDGDPTSGETNKEKITGNVKEAIGSKFPLYCLGFGYDVNFDFLSKMSLENNGVARRIYEDSDADLQLQGFYDEVAVPLLTDIQLNYIGVSNLTQTSFNLYFNGSEIVVSGQITDNSVESVTTEIIAISKGSKVTYRDTVTAKDVSDVQPEHEHFLERLWAYLTVKQLLDRQVLLKGPEKEAAKKEALNLSLKYQFVTPLSSMVVTKPQEDQAEVADKPREGEAPHRPTAHRPASPGFRLLSDAGLKPFDPQMGPVLYGHLSPGLIGQMRPGLHGERGRLLVPDPLPTLSSVHMTMVDPPSDDTDGFDMDATDSDDIPEIAFAYPTQSAPAVRFLLPADGQPKPLCFDVALPYKLKLLQDSASGFSMNGESVASNNGFHQIIIRYKTNHHLTINTNSISYHDGQNNVQYLWGQEPTQHAQEGIYLILRGNEFDVTMGNIRVVILLHKKNSDAFLWPAIWQQPKGVTLSGILGKANISYAEIQGSNTSTLKIMDKEIMVSLADVTDYRYTSAPVVRCWLVPFEAVMNGEISDFAVTQL</sequence>
<evidence type="ECO:0000256" key="8">
    <source>
        <dbReference type="SAM" id="MobiDB-lite"/>
    </source>
</evidence>
<dbReference type="PANTHER" id="PTHR10338">
    <property type="entry name" value="INTER-ALPHA-TRYPSIN INHIBITOR HEAVY CHAIN FAMILY MEMBER"/>
    <property type="match status" value="1"/>
</dbReference>
<dbReference type="GO" id="GO:0005576">
    <property type="term" value="C:extracellular region"/>
    <property type="evidence" value="ECO:0007669"/>
    <property type="project" value="UniProtKB-SubCell"/>
</dbReference>
<evidence type="ECO:0000256" key="6">
    <source>
        <dbReference type="ARBA" id="ARBA00022900"/>
    </source>
</evidence>
<dbReference type="InterPro" id="IPR036465">
    <property type="entry name" value="vWFA_dom_sf"/>
</dbReference>
<evidence type="ECO:0000256" key="7">
    <source>
        <dbReference type="ARBA" id="ARBA00023180"/>
    </source>
</evidence>
<dbReference type="InterPro" id="IPR013694">
    <property type="entry name" value="VIT"/>
</dbReference>
<dbReference type="FunFam" id="3.40.50.410:FF:000013">
    <property type="entry name" value="inter-alpha-trypsin inhibitor heavy chain H2"/>
    <property type="match status" value="1"/>
</dbReference>
<reference evidence="12" key="1">
    <citation type="submission" date="2021-02" db="EMBL/GenBank/DDBJ databases">
        <title>Comparative genomics reveals that relaxation of natural selection precedes convergent phenotypic evolution of cavefish.</title>
        <authorList>
            <person name="Peng Z."/>
        </authorList>
    </citation>
    <scope>NUCLEOTIDE SEQUENCE</scope>
    <source>
        <tissue evidence="12">Muscle</tissue>
    </source>
</reference>